<comment type="caution">
    <text evidence="1">The sequence shown here is derived from an EMBL/GenBank/DDBJ whole genome shotgun (WGS) entry which is preliminary data.</text>
</comment>
<protein>
    <submittedName>
        <fullName evidence="1">Tetratricopeptide repeat protein</fullName>
    </submittedName>
</protein>
<dbReference type="Proteomes" id="UP000724686">
    <property type="component" value="Unassembled WGS sequence"/>
</dbReference>
<dbReference type="InterPro" id="IPR011990">
    <property type="entry name" value="TPR-like_helical_dom_sf"/>
</dbReference>
<evidence type="ECO:0000313" key="2">
    <source>
        <dbReference type="Proteomes" id="UP000724686"/>
    </source>
</evidence>
<dbReference type="RefSeq" id="WP_205279873.1">
    <property type="nucleotide sequence ID" value="NZ_JAFFPU010000041.1"/>
</dbReference>
<name>A0ABS2UF02_9LEPT</name>
<dbReference type="Pfam" id="PF13424">
    <property type="entry name" value="TPR_12"/>
    <property type="match status" value="1"/>
</dbReference>
<evidence type="ECO:0000313" key="1">
    <source>
        <dbReference type="EMBL" id="MBM9577802.1"/>
    </source>
</evidence>
<dbReference type="Gene3D" id="1.25.40.10">
    <property type="entry name" value="Tetratricopeptide repeat domain"/>
    <property type="match status" value="1"/>
</dbReference>
<dbReference type="EMBL" id="JAFFPU010000041">
    <property type="protein sequence ID" value="MBM9577802.1"/>
    <property type="molecule type" value="Genomic_DNA"/>
</dbReference>
<accession>A0ABS2UF02</accession>
<sequence>MQSKTKAILLMILILTLMKEPLFPKDFQGRVVYFENSMEKSEEQKQKMEESIHRETKTAPKIQLFPEPNHETNARPEENYGKSEILKIEEEWNRYSPVNLKQLASKLTTLGAIKQKFRDYKAAIRFYDQSLAIRERLGEKQSEEYALTLYLRSIAQSRIGNTCQFRIDIQSVIEIYRQLRETDSAILAEDTLKKYSSFCEEK</sequence>
<gene>
    <name evidence="1" type="ORF">JWG45_11640</name>
</gene>
<organism evidence="1 2">
    <name type="scientific">Leptospira ainlahdjerensis</name>
    <dbReference type="NCBI Taxonomy" id="2810033"/>
    <lineage>
        <taxon>Bacteria</taxon>
        <taxon>Pseudomonadati</taxon>
        <taxon>Spirochaetota</taxon>
        <taxon>Spirochaetia</taxon>
        <taxon>Leptospirales</taxon>
        <taxon>Leptospiraceae</taxon>
        <taxon>Leptospira</taxon>
    </lineage>
</organism>
<reference evidence="1 2" key="1">
    <citation type="submission" date="2021-02" db="EMBL/GenBank/DDBJ databases">
        <title>Leptospira ainlahdjerensis sp. nov., Leptospira ainazelensis sp. nov., Leptospira abararensis sp. nov. and Leptospira chreensis sp. nov., four new species isolated from water sources in Algeria.</title>
        <authorList>
            <person name="Amara Korba A."/>
            <person name="Kainiu M."/>
            <person name="Vincent A.T."/>
            <person name="Mariet J.-F."/>
            <person name="Veyrier F.J."/>
            <person name="Goarant C."/>
            <person name="Picardeau M."/>
        </authorList>
    </citation>
    <scope>NUCLEOTIDE SEQUENCE [LARGE SCALE GENOMIC DNA]</scope>
    <source>
        <strain evidence="1 2">201903070</strain>
    </source>
</reference>
<proteinExistence type="predicted"/>
<keyword evidence="2" id="KW-1185">Reference proteome</keyword>